<dbReference type="Proteomes" id="UP000266673">
    <property type="component" value="Unassembled WGS sequence"/>
</dbReference>
<name>A0A397U2X0_9GLOM</name>
<evidence type="ECO:0000313" key="1">
    <source>
        <dbReference type="EMBL" id="RIB04534.1"/>
    </source>
</evidence>
<dbReference type="SUPFAM" id="SSF50494">
    <property type="entry name" value="Trypsin-like serine proteases"/>
    <property type="match status" value="1"/>
</dbReference>
<comment type="caution">
    <text evidence="1">The sequence shown here is derived from an EMBL/GenBank/DDBJ whole genome shotgun (WGS) entry which is preliminary data.</text>
</comment>
<accession>A0A397U2X0</accession>
<evidence type="ECO:0008006" key="3">
    <source>
        <dbReference type="Google" id="ProtNLM"/>
    </source>
</evidence>
<protein>
    <recommendedName>
        <fullName evidence="3">Peptidase S1 domain-containing protein</fullName>
    </recommendedName>
</protein>
<dbReference type="InterPro" id="IPR009003">
    <property type="entry name" value="Peptidase_S1_PA"/>
</dbReference>
<gene>
    <name evidence="1" type="ORF">C2G38_2222129</name>
</gene>
<organism evidence="1 2">
    <name type="scientific">Gigaspora rosea</name>
    <dbReference type="NCBI Taxonomy" id="44941"/>
    <lineage>
        <taxon>Eukaryota</taxon>
        <taxon>Fungi</taxon>
        <taxon>Fungi incertae sedis</taxon>
        <taxon>Mucoromycota</taxon>
        <taxon>Glomeromycotina</taxon>
        <taxon>Glomeromycetes</taxon>
        <taxon>Diversisporales</taxon>
        <taxon>Gigasporaceae</taxon>
        <taxon>Gigaspora</taxon>
    </lineage>
</organism>
<dbReference type="EMBL" id="QKWP01002161">
    <property type="protein sequence ID" value="RIB04534.1"/>
    <property type="molecule type" value="Genomic_DNA"/>
</dbReference>
<reference evidence="1 2" key="1">
    <citation type="submission" date="2018-06" db="EMBL/GenBank/DDBJ databases">
        <title>Comparative genomics reveals the genomic features of Rhizophagus irregularis, R. cerebriforme, R. diaphanum and Gigaspora rosea, and their symbiotic lifestyle signature.</title>
        <authorList>
            <person name="Morin E."/>
            <person name="San Clemente H."/>
            <person name="Chen E.C.H."/>
            <person name="De La Providencia I."/>
            <person name="Hainaut M."/>
            <person name="Kuo A."/>
            <person name="Kohler A."/>
            <person name="Murat C."/>
            <person name="Tang N."/>
            <person name="Roy S."/>
            <person name="Loubradou J."/>
            <person name="Henrissat B."/>
            <person name="Grigoriev I.V."/>
            <person name="Corradi N."/>
            <person name="Roux C."/>
            <person name="Martin F.M."/>
        </authorList>
    </citation>
    <scope>NUCLEOTIDE SEQUENCE [LARGE SCALE GENOMIC DNA]</scope>
    <source>
        <strain evidence="1 2">DAOM 194757</strain>
    </source>
</reference>
<sequence length="108" mass="11897">MTFNCNGTHLCLSGFMSHVKCGYVIVLNGFTSSGEYFRDNIFVADFRNIPSDSGGPIFSYKSLMQVSLNGIVMGGLFDFYDDINGIIRIITISSILNIIENLEVVTVP</sequence>
<keyword evidence="2" id="KW-1185">Reference proteome</keyword>
<dbReference type="AlphaFoldDB" id="A0A397U2X0"/>
<proteinExistence type="predicted"/>
<evidence type="ECO:0000313" key="2">
    <source>
        <dbReference type="Proteomes" id="UP000266673"/>
    </source>
</evidence>
<dbReference type="OrthoDB" id="10418727at2759"/>